<name>A0A5B7WRG9_9MICC</name>
<feature type="transmembrane region" description="Helical" evidence="1">
    <location>
        <begin position="192"/>
        <end position="210"/>
    </location>
</feature>
<keyword evidence="1" id="KW-0812">Transmembrane</keyword>
<feature type="transmembrane region" description="Helical" evidence="1">
    <location>
        <begin position="241"/>
        <end position="260"/>
    </location>
</feature>
<keyword evidence="3" id="KW-1185">Reference proteome</keyword>
<organism evidence="2 3">
    <name type="scientific">Glutamicibacter creatinolyticus</name>
    <dbReference type="NCBI Taxonomy" id="162496"/>
    <lineage>
        <taxon>Bacteria</taxon>
        <taxon>Bacillati</taxon>
        <taxon>Actinomycetota</taxon>
        <taxon>Actinomycetes</taxon>
        <taxon>Micrococcales</taxon>
        <taxon>Micrococcaceae</taxon>
        <taxon>Glutamicibacter</taxon>
    </lineage>
</organism>
<feature type="transmembrane region" description="Helical" evidence="1">
    <location>
        <begin position="345"/>
        <end position="367"/>
    </location>
</feature>
<dbReference type="KEGG" id="gcr:GcLGCM259_0126"/>
<feature type="transmembrane region" description="Helical" evidence="1">
    <location>
        <begin position="86"/>
        <end position="103"/>
    </location>
</feature>
<evidence type="ECO:0008006" key="4">
    <source>
        <dbReference type="Google" id="ProtNLM"/>
    </source>
</evidence>
<dbReference type="EMBL" id="CP034412">
    <property type="protein sequence ID" value="QCY45915.1"/>
    <property type="molecule type" value="Genomic_DNA"/>
</dbReference>
<feature type="transmembrane region" description="Helical" evidence="1">
    <location>
        <begin position="21"/>
        <end position="39"/>
    </location>
</feature>
<reference evidence="2 3" key="1">
    <citation type="submission" date="2018-12" db="EMBL/GenBank/DDBJ databases">
        <title>Complete Genome Sequence of Glutamicibacter creatinolyticus strain LGCM259,isolated from an abscess of a 12-year-old mare in Italy.</title>
        <authorList>
            <person name="Santos R.G."/>
            <person name="Silva A.L."/>
            <person name="Seyffert N."/>
            <person name="Castro T.L.P."/>
            <person name="Attili A.R."/>
            <person name="Rifici C."/>
            <person name="Mazzullo G."/>
            <person name="Brenig B."/>
            <person name="Venanzi F."/>
            <person name="Azevedo V."/>
        </authorList>
    </citation>
    <scope>NUCLEOTIDE SEQUENCE [LARGE SCALE GENOMIC DNA]</scope>
    <source>
        <strain evidence="2 3">LGCM 259</strain>
    </source>
</reference>
<dbReference type="RefSeq" id="WP_175419276.1">
    <property type="nucleotide sequence ID" value="NZ_CP034412.1"/>
</dbReference>
<feature type="transmembrane region" description="Helical" evidence="1">
    <location>
        <begin position="465"/>
        <end position="483"/>
    </location>
</feature>
<dbReference type="AlphaFoldDB" id="A0A5B7WRG9"/>
<feature type="transmembrane region" description="Helical" evidence="1">
    <location>
        <begin position="123"/>
        <end position="151"/>
    </location>
</feature>
<keyword evidence="1" id="KW-0472">Membrane</keyword>
<accession>A0A5B7WRG9</accession>
<evidence type="ECO:0000256" key="1">
    <source>
        <dbReference type="SAM" id="Phobius"/>
    </source>
</evidence>
<sequence>MRRQGFGAALLLWRRMLFASRWGILVWSLVMAGLLYYMVQAVHTVMGPDGLQARAQVIGLPAGAMLSGPGYGLEDYTPQAMTANELLGGFAVAVAIMSLRLAVRHTRGDEEAGRTELLRALPVGRFAPLGAAVGTGLTANLGAAVLVFLALRACGFEANGSLGFALGLLLLGSVFTGVGVLCAQLSLTARTASAWAGMLLGLTYLLRAVGDAGQRGGGVLSWASPIGWIQQQRLFVQQRFWPLWLVLGLGVLLIAAAFALQARREVGAAIFSQRAGRGRAGLLGRTLLGFGLRMERNRMLCWAAAVLVAAVLTGSLAGAVADTFAQLPQLQALLGAPGADAQLDQLVMAALAKFLAFFAMVVGVFAVQSPHRLRRDELHHRGEVVLALPVSRWWLMGHQMLLGLLGSALLLAMAGLGLGIGAGSALAAPVLGSFVAASLWYLPVVACWLALSMVALGIEVRGGAALVWVLLVGCILIGTYGPLLNVPQWVMDAEPFTSIAALEIVREGASAVPAAGFTAAALLLGALALGLYRRRDLRG</sequence>
<keyword evidence="1" id="KW-1133">Transmembrane helix</keyword>
<evidence type="ECO:0000313" key="3">
    <source>
        <dbReference type="Proteomes" id="UP000307000"/>
    </source>
</evidence>
<dbReference type="Proteomes" id="UP000307000">
    <property type="component" value="Chromosome"/>
</dbReference>
<proteinExistence type="predicted"/>
<feature type="transmembrane region" description="Helical" evidence="1">
    <location>
        <begin position="401"/>
        <end position="427"/>
    </location>
</feature>
<feature type="transmembrane region" description="Helical" evidence="1">
    <location>
        <begin position="511"/>
        <end position="532"/>
    </location>
</feature>
<gene>
    <name evidence="2" type="ORF">GcLGCM259_0126</name>
</gene>
<feature type="transmembrane region" description="Helical" evidence="1">
    <location>
        <begin position="439"/>
        <end position="458"/>
    </location>
</feature>
<feature type="transmembrane region" description="Helical" evidence="1">
    <location>
        <begin position="163"/>
        <end position="185"/>
    </location>
</feature>
<feature type="transmembrane region" description="Helical" evidence="1">
    <location>
        <begin position="300"/>
        <end position="325"/>
    </location>
</feature>
<protein>
    <recommendedName>
        <fullName evidence="4">ABC transporter permease</fullName>
    </recommendedName>
</protein>
<evidence type="ECO:0000313" key="2">
    <source>
        <dbReference type="EMBL" id="QCY45915.1"/>
    </source>
</evidence>